<evidence type="ECO:0000313" key="2">
    <source>
        <dbReference type="EMBL" id="KAF2679643.1"/>
    </source>
</evidence>
<gene>
    <name evidence="2" type="ORF">K458DRAFT_393769</name>
</gene>
<feature type="compositionally biased region" description="Polar residues" evidence="1">
    <location>
        <begin position="178"/>
        <end position="188"/>
    </location>
</feature>
<proteinExistence type="predicted"/>
<feature type="compositionally biased region" description="Basic and acidic residues" evidence="1">
    <location>
        <begin position="116"/>
        <end position="131"/>
    </location>
</feature>
<evidence type="ECO:0000256" key="1">
    <source>
        <dbReference type="SAM" id="MobiDB-lite"/>
    </source>
</evidence>
<name>A0A6G1INT1_9PLEO</name>
<feature type="region of interest" description="Disordered" evidence="1">
    <location>
        <begin position="105"/>
        <end position="153"/>
    </location>
</feature>
<sequence length="236" mass="26177">MDRSRFEDLGIVVALTPEQHVRYYFLLVEQANLQGLGKTQIPVSATLSKTLKDVIDQVTDKEELNSPLTLLPDAPPAPRPSKTSRDAGTLVLELPEDVVRRKSRPLIRGQNIASRDATRVQRVDKPRDRGAGGRARARPPPVSGTSSDPQDDDEKYLAILNVKKSPPVRRKRCHVSEDQPSAERSQSLAHRECHKTARRLTSGSNEEVPIGQRLQTRNNTATGLRAPAPATFKEDM</sequence>
<keyword evidence="3" id="KW-1185">Reference proteome</keyword>
<reference evidence="2" key="1">
    <citation type="journal article" date="2020" name="Stud. Mycol.">
        <title>101 Dothideomycetes genomes: a test case for predicting lifestyles and emergence of pathogens.</title>
        <authorList>
            <person name="Haridas S."/>
            <person name="Albert R."/>
            <person name="Binder M."/>
            <person name="Bloem J."/>
            <person name="Labutti K."/>
            <person name="Salamov A."/>
            <person name="Andreopoulos B."/>
            <person name="Baker S."/>
            <person name="Barry K."/>
            <person name="Bills G."/>
            <person name="Bluhm B."/>
            <person name="Cannon C."/>
            <person name="Castanera R."/>
            <person name="Culley D."/>
            <person name="Daum C."/>
            <person name="Ezra D."/>
            <person name="Gonzalez J."/>
            <person name="Henrissat B."/>
            <person name="Kuo A."/>
            <person name="Liang C."/>
            <person name="Lipzen A."/>
            <person name="Lutzoni F."/>
            <person name="Magnuson J."/>
            <person name="Mondo S."/>
            <person name="Nolan M."/>
            <person name="Ohm R."/>
            <person name="Pangilinan J."/>
            <person name="Park H.-J."/>
            <person name="Ramirez L."/>
            <person name="Alfaro M."/>
            <person name="Sun H."/>
            <person name="Tritt A."/>
            <person name="Yoshinaga Y."/>
            <person name="Zwiers L.-H."/>
            <person name="Turgeon B."/>
            <person name="Goodwin S."/>
            <person name="Spatafora J."/>
            <person name="Crous P."/>
            <person name="Grigoriev I."/>
        </authorList>
    </citation>
    <scope>NUCLEOTIDE SEQUENCE</scope>
    <source>
        <strain evidence="2">CBS 122367</strain>
    </source>
</reference>
<accession>A0A6G1INT1</accession>
<dbReference type="EMBL" id="MU005602">
    <property type="protein sequence ID" value="KAF2679643.1"/>
    <property type="molecule type" value="Genomic_DNA"/>
</dbReference>
<feature type="region of interest" description="Disordered" evidence="1">
    <location>
        <begin position="167"/>
        <end position="236"/>
    </location>
</feature>
<evidence type="ECO:0000313" key="3">
    <source>
        <dbReference type="Proteomes" id="UP000799291"/>
    </source>
</evidence>
<feature type="compositionally biased region" description="Polar residues" evidence="1">
    <location>
        <begin position="213"/>
        <end position="222"/>
    </location>
</feature>
<organism evidence="2 3">
    <name type="scientific">Lentithecium fluviatile CBS 122367</name>
    <dbReference type="NCBI Taxonomy" id="1168545"/>
    <lineage>
        <taxon>Eukaryota</taxon>
        <taxon>Fungi</taxon>
        <taxon>Dikarya</taxon>
        <taxon>Ascomycota</taxon>
        <taxon>Pezizomycotina</taxon>
        <taxon>Dothideomycetes</taxon>
        <taxon>Pleosporomycetidae</taxon>
        <taxon>Pleosporales</taxon>
        <taxon>Massarineae</taxon>
        <taxon>Lentitheciaceae</taxon>
        <taxon>Lentithecium</taxon>
    </lineage>
</organism>
<dbReference type="AlphaFoldDB" id="A0A6G1INT1"/>
<dbReference type="Proteomes" id="UP000799291">
    <property type="component" value="Unassembled WGS sequence"/>
</dbReference>
<feature type="region of interest" description="Disordered" evidence="1">
    <location>
        <begin position="66"/>
        <end position="89"/>
    </location>
</feature>
<protein>
    <submittedName>
        <fullName evidence="2">Uncharacterized protein</fullName>
    </submittedName>
</protein>